<sequence length="136" mass="15427">MVNGTFKCLGTIQHLKYKFGDGYVVTMKIKAAKASLSPELEPVESFMESSFPGCVQREKHYNTLQYEIASSSLARIFQLVVANKDRLSIEDYSVSQTTLDQVFVNFAKQQMGEDEDVTLHRRTARKDMKILPVKGK</sequence>
<dbReference type="InterPro" id="IPR026082">
    <property type="entry name" value="ABCA"/>
</dbReference>
<feature type="domain" description="ABCA1-4-like C-terminal R2 regulatory" evidence="1">
    <location>
        <begin position="20"/>
        <end position="96"/>
    </location>
</feature>
<evidence type="ECO:0000313" key="3">
    <source>
        <dbReference type="Proteomes" id="UP001482620"/>
    </source>
</evidence>
<accession>A0ABV0SWD6</accession>
<dbReference type="GO" id="GO:0005524">
    <property type="term" value="F:ATP binding"/>
    <property type="evidence" value="ECO:0007669"/>
    <property type="project" value="UniProtKB-KW"/>
</dbReference>
<reference evidence="2 3" key="1">
    <citation type="submission" date="2021-06" db="EMBL/GenBank/DDBJ databases">
        <authorList>
            <person name="Palmer J.M."/>
        </authorList>
    </citation>
    <scope>NUCLEOTIDE SEQUENCE [LARGE SCALE GENOMIC DNA]</scope>
    <source>
        <strain evidence="3">if_2019</strain>
        <tissue evidence="2">Muscle</tissue>
    </source>
</reference>
<dbReference type="Proteomes" id="UP001482620">
    <property type="component" value="Unassembled WGS sequence"/>
</dbReference>
<evidence type="ECO:0000313" key="2">
    <source>
        <dbReference type="EMBL" id="MEQ2224925.1"/>
    </source>
</evidence>
<name>A0ABV0SWD6_9TELE</name>
<keyword evidence="3" id="KW-1185">Reference proteome</keyword>
<comment type="caution">
    <text evidence="2">The sequence shown here is derived from an EMBL/GenBank/DDBJ whole genome shotgun (WGS) entry which is preliminary data.</text>
</comment>
<dbReference type="EMBL" id="JAHRIQ010012550">
    <property type="protein sequence ID" value="MEQ2224925.1"/>
    <property type="molecule type" value="Genomic_DNA"/>
</dbReference>
<protein>
    <submittedName>
        <fullName evidence="2">Retinal-specific ATP-binding cassette transporter</fullName>
    </submittedName>
</protein>
<dbReference type="PANTHER" id="PTHR19229:SF190">
    <property type="entry name" value="RETINAL-SPECIFIC PHOSPHOLIPID-TRANSPORTING ATPASE ABCA4"/>
    <property type="match status" value="1"/>
</dbReference>
<dbReference type="InterPro" id="IPR056264">
    <property type="entry name" value="R2_ABCA1-4-like"/>
</dbReference>
<evidence type="ECO:0000259" key="1">
    <source>
        <dbReference type="Pfam" id="PF23321"/>
    </source>
</evidence>
<keyword evidence="2" id="KW-0067">ATP-binding</keyword>
<proteinExistence type="predicted"/>
<organism evidence="2 3">
    <name type="scientific">Ilyodon furcidens</name>
    <name type="common">goldbreast splitfin</name>
    <dbReference type="NCBI Taxonomy" id="33524"/>
    <lineage>
        <taxon>Eukaryota</taxon>
        <taxon>Metazoa</taxon>
        <taxon>Chordata</taxon>
        <taxon>Craniata</taxon>
        <taxon>Vertebrata</taxon>
        <taxon>Euteleostomi</taxon>
        <taxon>Actinopterygii</taxon>
        <taxon>Neopterygii</taxon>
        <taxon>Teleostei</taxon>
        <taxon>Neoteleostei</taxon>
        <taxon>Acanthomorphata</taxon>
        <taxon>Ovalentaria</taxon>
        <taxon>Atherinomorphae</taxon>
        <taxon>Cyprinodontiformes</taxon>
        <taxon>Goodeidae</taxon>
        <taxon>Ilyodon</taxon>
    </lineage>
</organism>
<keyword evidence="2" id="KW-0547">Nucleotide-binding</keyword>
<gene>
    <name evidence="2" type="primary">ABCA4_5</name>
    <name evidence="2" type="ORF">ILYODFUR_012341</name>
</gene>
<dbReference type="PANTHER" id="PTHR19229">
    <property type="entry name" value="ATP-BINDING CASSETTE TRANSPORTER SUBFAMILY A ABCA"/>
    <property type="match status" value="1"/>
</dbReference>
<dbReference type="Pfam" id="PF23321">
    <property type="entry name" value="R1_ABCA1"/>
    <property type="match status" value="1"/>
</dbReference>